<dbReference type="PANTHER" id="PTHR33215">
    <property type="entry name" value="PROTEIN DISTAL ANTENNA"/>
    <property type="match status" value="1"/>
</dbReference>
<dbReference type="Proteomes" id="UP000319769">
    <property type="component" value="Unassembled WGS sequence"/>
</dbReference>
<reference evidence="1" key="1">
    <citation type="submission" date="2019-09" db="EMBL/GenBank/DDBJ databases">
        <authorList>
            <person name="Teo W.F.A."/>
            <person name="Duangmal K."/>
        </authorList>
    </citation>
    <scope>NUCLEOTIDE SEQUENCE [LARGE SCALE GENOMIC DNA]</scope>
    <source>
        <strain evidence="1">K81G1</strain>
    </source>
</reference>
<proteinExistence type="predicted"/>
<accession>A0A5N0VEF3</accession>
<dbReference type="GO" id="GO:0006313">
    <property type="term" value="P:DNA transposition"/>
    <property type="evidence" value="ECO:0007669"/>
    <property type="project" value="InterPro"/>
</dbReference>
<organism evidence="1 2">
    <name type="scientific">Amycolatopsis acidicola</name>
    <dbReference type="NCBI Taxonomy" id="2596893"/>
    <lineage>
        <taxon>Bacteria</taxon>
        <taxon>Bacillati</taxon>
        <taxon>Actinomycetota</taxon>
        <taxon>Actinomycetes</taxon>
        <taxon>Pseudonocardiales</taxon>
        <taxon>Pseudonocardiaceae</taxon>
        <taxon>Amycolatopsis</taxon>
    </lineage>
</organism>
<dbReference type="SUPFAM" id="SSF46689">
    <property type="entry name" value="Homeodomain-like"/>
    <property type="match status" value="1"/>
</dbReference>
<dbReference type="OrthoDB" id="52928at2"/>
<dbReference type="EMBL" id="VMNW02000010">
    <property type="protein sequence ID" value="KAA9163221.1"/>
    <property type="molecule type" value="Genomic_DNA"/>
</dbReference>
<keyword evidence="2" id="KW-1185">Reference proteome</keyword>
<dbReference type="InterPro" id="IPR051839">
    <property type="entry name" value="RD_transcriptional_regulator"/>
</dbReference>
<dbReference type="GO" id="GO:0003677">
    <property type="term" value="F:DNA binding"/>
    <property type="evidence" value="ECO:0007669"/>
    <property type="project" value="InterPro"/>
</dbReference>
<dbReference type="Gene3D" id="1.10.10.60">
    <property type="entry name" value="Homeodomain-like"/>
    <property type="match status" value="1"/>
</dbReference>
<comment type="caution">
    <text evidence="1">The sequence shown here is derived from an EMBL/GenBank/DDBJ whole genome shotgun (WGS) entry which is preliminary data.</text>
</comment>
<name>A0A5N0VEF3_9PSEU</name>
<dbReference type="PANTHER" id="PTHR33215:SF13">
    <property type="entry name" value="PROTEIN DISTAL ANTENNA"/>
    <property type="match status" value="1"/>
</dbReference>
<dbReference type="AlphaFoldDB" id="A0A5N0VEF3"/>
<evidence type="ECO:0000313" key="1">
    <source>
        <dbReference type="EMBL" id="KAA9163221.1"/>
    </source>
</evidence>
<evidence type="ECO:0000313" key="2">
    <source>
        <dbReference type="Proteomes" id="UP000319769"/>
    </source>
</evidence>
<protein>
    <submittedName>
        <fullName evidence="1">Transposase</fullName>
    </submittedName>
</protein>
<dbReference type="Pfam" id="PF01527">
    <property type="entry name" value="HTH_Tnp_1"/>
    <property type="match status" value="1"/>
</dbReference>
<dbReference type="InterPro" id="IPR002514">
    <property type="entry name" value="Transposase_8"/>
</dbReference>
<dbReference type="GO" id="GO:0004803">
    <property type="term" value="F:transposase activity"/>
    <property type="evidence" value="ECO:0007669"/>
    <property type="project" value="InterPro"/>
</dbReference>
<sequence>MTGVIVGQKRSRYSPEFREVAAKEVVERSRSTTEVARELGVLEQTLGNWVKKYRETHPAEDEELPVSDRARLKELERRVRELGQENEFLGKSAVVSTGRCNT</sequence>
<dbReference type="InterPro" id="IPR009057">
    <property type="entry name" value="Homeodomain-like_sf"/>
</dbReference>
<gene>
    <name evidence="1" type="ORF">FPZ12_009465</name>
</gene>